<dbReference type="EC" id="3.1.-.-" evidence="15"/>
<dbReference type="SMART" id="SM00279">
    <property type="entry name" value="HhH2"/>
    <property type="match status" value="1"/>
</dbReference>
<dbReference type="GO" id="GO:0005730">
    <property type="term" value="C:nucleolus"/>
    <property type="evidence" value="ECO:0007669"/>
    <property type="project" value="UniProtKB-SubCell"/>
</dbReference>
<keyword evidence="5 15" id="KW-0479">Metal-binding</keyword>
<evidence type="ECO:0000256" key="6">
    <source>
        <dbReference type="ARBA" id="ARBA00022759"/>
    </source>
</evidence>
<evidence type="ECO:0000256" key="9">
    <source>
        <dbReference type="ARBA" id="ARBA00022839"/>
    </source>
</evidence>
<keyword evidence="13 15" id="KW-0539">Nucleus</keyword>
<dbReference type="InterPro" id="IPR006086">
    <property type="entry name" value="XPG-I_dom"/>
</dbReference>
<feature type="domain" description="XPG N-terminal" evidence="18">
    <location>
        <begin position="88"/>
        <end position="195"/>
    </location>
</feature>
<dbReference type="FunFam" id="1.10.150.20:FF:000009">
    <property type="entry name" value="Flap endonuclease 1"/>
    <property type="match status" value="1"/>
</dbReference>
<evidence type="ECO:0000256" key="13">
    <source>
        <dbReference type="ARBA" id="ARBA00023242"/>
    </source>
</evidence>
<dbReference type="GO" id="GO:0003677">
    <property type="term" value="F:DNA binding"/>
    <property type="evidence" value="ECO:0007669"/>
    <property type="project" value="UniProtKB-UniRule"/>
</dbReference>
<name>A0A2S4UK01_9BASI</name>
<evidence type="ECO:0000256" key="7">
    <source>
        <dbReference type="ARBA" id="ARBA00022763"/>
    </source>
</evidence>
<dbReference type="SMART" id="SM00484">
    <property type="entry name" value="XPGI"/>
    <property type="match status" value="1"/>
</dbReference>
<dbReference type="Proteomes" id="UP000238274">
    <property type="component" value="Unassembled WGS sequence"/>
</dbReference>
<comment type="cofactor">
    <cofactor evidence="15">
        <name>Mg(2+)</name>
        <dbReference type="ChEBI" id="CHEBI:18420"/>
    </cofactor>
    <text evidence="15">Binds 2 magnesium ions per subunit. They probably participate in the reaction catalyzed by the enzyme. May bind an additional third magnesium ion after substrate binding.</text>
</comment>
<dbReference type="PANTHER" id="PTHR11081">
    <property type="entry name" value="FLAP ENDONUCLEASE FAMILY MEMBER"/>
    <property type="match status" value="1"/>
</dbReference>
<keyword evidence="12 15" id="KW-0234">DNA repair</keyword>
<evidence type="ECO:0000256" key="15">
    <source>
        <dbReference type="HAMAP-Rule" id="MF_03140"/>
    </source>
</evidence>
<keyword evidence="7 15" id="KW-0227">DNA damage</keyword>
<evidence type="ECO:0000313" key="19">
    <source>
        <dbReference type="EMBL" id="POV97531.1"/>
    </source>
</evidence>
<reference evidence="19 20" key="1">
    <citation type="submission" date="2017-12" db="EMBL/GenBank/DDBJ databases">
        <title>Gene loss provides genomic basis for host adaptation in cereal stripe rust fungi.</title>
        <authorList>
            <person name="Xia C."/>
        </authorList>
    </citation>
    <scope>NUCLEOTIDE SEQUENCE [LARGE SCALE GENOMIC DNA]</scope>
    <source>
        <strain evidence="19 20">93TX-2</strain>
    </source>
</reference>
<evidence type="ECO:0000256" key="11">
    <source>
        <dbReference type="ARBA" id="ARBA00023128"/>
    </source>
</evidence>
<dbReference type="PANTHER" id="PTHR11081:SF9">
    <property type="entry name" value="FLAP ENDONUCLEASE 1"/>
    <property type="match status" value="1"/>
</dbReference>
<evidence type="ECO:0000259" key="18">
    <source>
        <dbReference type="SMART" id="SM00485"/>
    </source>
</evidence>
<dbReference type="SMART" id="SM00485">
    <property type="entry name" value="XPGN"/>
    <property type="match status" value="1"/>
</dbReference>
<evidence type="ECO:0000256" key="14">
    <source>
        <dbReference type="ARBA" id="ARBA00034726"/>
    </source>
</evidence>
<feature type="compositionally biased region" description="Basic residues" evidence="16">
    <location>
        <begin position="458"/>
        <end position="474"/>
    </location>
</feature>
<dbReference type="FunFam" id="3.40.50.1010:FF:000003">
    <property type="entry name" value="Flap endonuclease 1"/>
    <property type="match status" value="1"/>
</dbReference>
<protein>
    <recommendedName>
        <fullName evidence="15">Flap endonuclease 1</fullName>
        <shortName evidence="15">FEN-1</shortName>
        <ecNumber evidence="15">3.1.-.-</ecNumber>
    </recommendedName>
    <alternativeName>
        <fullName evidence="15">Flap structure-specific endonuclease 1</fullName>
    </alternativeName>
</protein>
<evidence type="ECO:0000313" key="20">
    <source>
        <dbReference type="Proteomes" id="UP000238274"/>
    </source>
</evidence>
<keyword evidence="6 15" id="KW-0255">Endonuclease</keyword>
<keyword evidence="20" id="KW-1185">Reference proteome</keyword>
<dbReference type="VEuPathDB" id="FungiDB:PSHT_14528"/>
<keyword evidence="11 15" id="KW-0496">Mitochondrion</keyword>
<keyword evidence="3 15" id="KW-0235">DNA replication</keyword>
<dbReference type="InterPro" id="IPR019974">
    <property type="entry name" value="XPG_CS"/>
</dbReference>
<gene>
    <name evidence="19" type="ORF">PSHT_14528</name>
</gene>
<keyword evidence="2 15" id="KW-0597">Phosphoprotein</keyword>
<dbReference type="GO" id="GO:0008409">
    <property type="term" value="F:5'-3' exonuclease activity"/>
    <property type="evidence" value="ECO:0007669"/>
    <property type="project" value="UniProtKB-UniRule"/>
</dbReference>
<dbReference type="OrthoDB" id="1937206at2759"/>
<comment type="function">
    <text evidence="15">Structure-specific nuclease with 5'-flap endonuclease and 5'-3' exonuclease activities involved in DNA replication and repair. During DNA replication, cleaves the 5'-overhanging flap structure that is generated by displacement synthesis when DNA polymerase encounters the 5'-end of a downstream Okazaki fragment. It enters the flap from the 5'-end and then tracks to cleave the flap base, leaving a nick for ligation. Also involved in the long patch base excision repair (LP-BER) pathway, by cleaving within the apurinic/apyrimidinic (AP) site-terminated flap. Acts as a genome stabilization factor that prevents flaps from equilibrating into structures that lead to duplications and deletions. Also possesses 5'-3' exonuclease activity on nicked or gapped double-stranded DNA, and exhibits RNase H activity. Also involved in replication and repair of rDNA and in repairing mitochondrial DNA.</text>
</comment>
<feature type="compositionally biased region" description="Basic and acidic residues" evidence="16">
    <location>
        <begin position="439"/>
        <end position="457"/>
    </location>
</feature>
<dbReference type="InterPro" id="IPR008918">
    <property type="entry name" value="HhH2"/>
</dbReference>
<dbReference type="PROSITE" id="PS00841">
    <property type="entry name" value="XPG_1"/>
    <property type="match status" value="1"/>
</dbReference>
<dbReference type="SUPFAM" id="SSF88723">
    <property type="entry name" value="PIN domain-like"/>
    <property type="match status" value="1"/>
</dbReference>
<evidence type="ECO:0000256" key="5">
    <source>
        <dbReference type="ARBA" id="ARBA00022723"/>
    </source>
</evidence>
<dbReference type="VEuPathDB" id="FungiDB:PSTT_08486"/>
<feature type="region of interest" description="Disordered" evidence="16">
    <location>
        <begin position="427"/>
        <end position="474"/>
    </location>
</feature>
<dbReference type="Gene3D" id="1.10.150.20">
    <property type="entry name" value="5' to 3' exonuclease, C-terminal subdomain"/>
    <property type="match status" value="1"/>
</dbReference>
<dbReference type="SUPFAM" id="SSF47807">
    <property type="entry name" value="5' to 3' exonuclease, C-terminal subdomain"/>
    <property type="match status" value="1"/>
</dbReference>
<evidence type="ECO:0000256" key="10">
    <source>
        <dbReference type="ARBA" id="ARBA00022842"/>
    </source>
</evidence>
<dbReference type="CDD" id="cd09907">
    <property type="entry name" value="H3TH_FEN1-Euk"/>
    <property type="match status" value="1"/>
</dbReference>
<dbReference type="InterPro" id="IPR006085">
    <property type="entry name" value="XPG_DNA_repair_N"/>
</dbReference>
<dbReference type="EMBL" id="PKSM01000330">
    <property type="protein sequence ID" value="POV97531.1"/>
    <property type="molecule type" value="Genomic_DNA"/>
</dbReference>
<dbReference type="HAMAP" id="MF_00614">
    <property type="entry name" value="Fen"/>
    <property type="match status" value="1"/>
</dbReference>
<dbReference type="GO" id="GO:0005739">
    <property type="term" value="C:mitochondrion"/>
    <property type="evidence" value="ECO:0007669"/>
    <property type="project" value="UniProtKB-SubCell"/>
</dbReference>
<keyword evidence="4 15" id="KW-0540">Nuclease</keyword>
<feature type="region of interest" description="Disordered" evidence="16">
    <location>
        <begin position="191"/>
        <end position="210"/>
    </location>
</feature>
<dbReference type="PRINTS" id="PR00853">
    <property type="entry name" value="XPGRADSUPER"/>
</dbReference>
<dbReference type="GO" id="GO:0006284">
    <property type="term" value="P:base-excision repair"/>
    <property type="evidence" value="ECO:0007669"/>
    <property type="project" value="UniProtKB-UniRule"/>
</dbReference>
<comment type="caution">
    <text evidence="19">The sequence shown here is derived from an EMBL/GenBank/DDBJ whole genome shotgun (WGS) entry which is preliminary data.</text>
</comment>
<dbReference type="InterPro" id="IPR023426">
    <property type="entry name" value="Flap_endonuc"/>
</dbReference>
<evidence type="ECO:0000256" key="8">
    <source>
        <dbReference type="ARBA" id="ARBA00022801"/>
    </source>
</evidence>
<keyword evidence="10 15" id="KW-0460">Magnesium</keyword>
<dbReference type="Pfam" id="PF00752">
    <property type="entry name" value="XPG_N"/>
    <property type="match status" value="1"/>
</dbReference>
<proteinExistence type="inferred from homology"/>
<comment type="similarity">
    <text evidence="14 15">Belongs to the XPG/RAD2 endonuclease family. FEN1 subfamily.</text>
</comment>
<dbReference type="GO" id="GO:0017108">
    <property type="term" value="F:5'-flap endonuclease activity"/>
    <property type="evidence" value="ECO:0007669"/>
    <property type="project" value="UniProtKB-UniRule"/>
</dbReference>
<dbReference type="InterPro" id="IPR029060">
    <property type="entry name" value="PIN-like_dom_sf"/>
</dbReference>
<comment type="subcellular location">
    <subcellularLocation>
        <location evidence="1 15">Mitochondrion</location>
    </subcellularLocation>
    <subcellularLocation>
        <location evidence="15">Nucleus</location>
        <location evidence="15">Nucleolus</location>
    </subcellularLocation>
    <subcellularLocation>
        <location evidence="15">Nucleus</location>
        <location evidence="15">Nucleoplasm</location>
    </subcellularLocation>
    <text evidence="15">Resides mostly in the nucleoli and relocalizes to the nucleoplasm upon DNA damage.</text>
</comment>
<sequence length="474" mass="53068">MGYHNPKLDVNHTADSCWHLHPTKHRKISRLQSVKSILPHCVILKNTTKNFDSQDATSEVWTKQGKTWLGPEHPDILSISLFYCYFGLGIKGLTALINDLAPQAITESEIKTLFGRKVAIDASMSIYQFLIAVRQQDGQQLMNDAGETTSHLMGLFYRTIRMVDNGIKPAYVFDGKPPAMKAGVLSKRFERRQEAKEEGEEAKETGTTEDIDKLSRRTVKVTREHNEECRRLLTLMGIPWVVAPSEAEAQCAELCRGGLVYGAGSEDMDTLTFGTPILLRHLTFSEARKMPILTVHLDKVLTGLKLTMDQFIEFCVLCGCDYVDPLKGIAAKTAHKLMMEHGSLEKVVEHLRESSKHPPPDDWPWAEASALFQKPEVTPSSELKLEWKKPDVEGLVEFLVKEKGFDEERVKKGAAKLTLAMTQKQQGRLDGFFKPIAPKTDESSSNKKRKGDDDKKAAKGKKAKSNSSSAKKKS</sequence>
<dbReference type="CDD" id="cd09867">
    <property type="entry name" value="PIN_FEN1"/>
    <property type="match status" value="1"/>
</dbReference>
<dbReference type="GO" id="GO:0005654">
    <property type="term" value="C:nucleoplasm"/>
    <property type="evidence" value="ECO:0007669"/>
    <property type="project" value="UniProtKB-SubCell"/>
</dbReference>
<keyword evidence="9 15" id="KW-0269">Exonuclease</keyword>
<accession>A0A2S4UK01</accession>
<evidence type="ECO:0000256" key="16">
    <source>
        <dbReference type="SAM" id="MobiDB-lite"/>
    </source>
</evidence>
<reference evidence="20" key="3">
    <citation type="journal article" date="2018" name="Mol. Plant Microbe Interact.">
        <title>Genome sequence resources for the wheat stripe rust pathogen (Puccinia striiformis f. sp. tritici) and the barley stripe rust pathogen (Puccinia striiformis f. sp. hordei).</title>
        <authorList>
            <person name="Xia C."/>
            <person name="Wang M."/>
            <person name="Yin C."/>
            <person name="Cornejo O.E."/>
            <person name="Hulbert S.H."/>
            <person name="Chen X."/>
        </authorList>
    </citation>
    <scope>NUCLEOTIDE SEQUENCE [LARGE SCALE GENOMIC DNA]</scope>
    <source>
        <strain evidence="20">93TX-2</strain>
    </source>
</reference>
<dbReference type="Gene3D" id="3.40.50.1010">
    <property type="entry name" value="5'-nuclease"/>
    <property type="match status" value="1"/>
</dbReference>
<evidence type="ECO:0000256" key="12">
    <source>
        <dbReference type="ARBA" id="ARBA00023204"/>
    </source>
</evidence>
<dbReference type="GO" id="GO:0043137">
    <property type="term" value="P:DNA replication, removal of RNA primer"/>
    <property type="evidence" value="ECO:0007669"/>
    <property type="project" value="UniProtKB-UniRule"/>
</dbReference>
<evidence type="ECO:0000256" key="2">
    <source>
        <dbReference type="ARBA" id="ARBA00022553"/>
    </source>
</evidence>
<evidence type="ECO:0000256" key="4">
    <source>
        <dbReference type="ARBA" id="ARBA00022722"/>
    </source>
</evidence>
<dbReference type="InterPro" id="IPR036279">
    <property type="entry name" value="5-3_exonuclease_C_sf"/>
</dbReference>
<dbReference type="Pfam" id="PF00867">
    <property type="entry name" value="XPG_I"/>
    <property type="match status" value="1"/>
</dbReference>
<reference evidence="20" key="2">
    <citation type="journal article" date="2018" name="BMC Genomics">
        <title>Genomic insights into host adaptation between the wheat stripe rust pathogen (Puccinia striiformis f. sp. tritici) and the barley stripe rust pathogen (Puccinia striiformis f. sp. hordei).</title>
        <authorList>
            <person name="Xia C."/>
            <person name="Wang M."/>
            <person name="Yin C."/>
            <person name="Cornejo O.E."/>
            <person name="Hulbert S.H."/>
            <person name="Chen X."/>
        </authorList>
    </citation>
    <scope>NUCLEOTIDE SEQUENCE [LARGE SCALE GENOMIC DNA]</scope>
    <source>
        <strain evidence="20">93TX-2</strain>
    </source>
</reference>
<dbReference type="InterPro" id="IPR006084">
    <property type="entry name" value="XPG/Rad2"/>
</dbReference>
<organism evidence="19 20">
    <name type="scientific">Puccinia striiformis</name>
    <dbReference type="NCBI Taxonomy" id="27350"/>
    <lineage>
        <taxon>Eukaryota</taxon>
        <taxon>Fungi</taxon>
        <taxon>Dikarya</taxon>
        <taxon>Basidiomycota</taxon>
        <taxon>Pucciniomycotina</taxon>
        <taxon>Pucciniomycetes</taxon>
        <taxon>Pucciniales</taxon>
        <taxon>Pucciniaceae</taxon>
        <taxon>Puccinia</taxon>
    </lineage>
</organism>
<evidence type="ECO:0000259" key="17">
    <source>
        <dbReference type="SMART" id="SM00484"/>
    </source>
</evidence>
<keyword evidence="8 15" id="KW-0378">Hydrolase</keyword>
<dbReference type="GO" id="GO:0000287">
    <property type="term" value="F:magnesium ion binding"/>
    <property type="evidence" value="ECO:0007669"/>
    <property type="project" value="UniProtKB-UniRule"/>
</dbReference>
<dbReference type="AlphaFoldDB" id="A0A2S4UK01"/>
<feature type="domain" description="XPG-I" evidence="17">
    <location>
        <begin position="234"/>
        <end position="306"/>
    </location>
</feature>
<evidence type="ECO:0000256" key="1">
    <source>
        <dbReference type="ARBA" id="ARBA00004173"/>
    </source>
</evidence>
<evidence type="ECO:0000256" key="3">
    <source>
        <dbReference type="ARBA" id="ARBA00022705"/>
    </source>
</evidence>